<keyword evidence="4 5" id="KW-0472">Membrane</keyword>
<evidence type="ECO:0000256" key="3">
    <source>
        <dbReference type="ARBA" id="ARBA00022989"/>
    </source>
</evidence>
<dbReference type="AlphaFoldDB" id="A0A4R7W3R8"/>
<dbReference type="OrthoDB" id="4827239at2"/>
<comment type="subcellular location">
    <subcellularLocation>
        <location evidence="1">Membrane</location>
        <topology evidence="1">Multi-pass membrane protein</topology>
    </subcellularLocation>
</comment>
<reference evidence="7 8" key="1">
    <citation type="submission" date="2019-03" db="EMBL/GenBank/DDBJ databases">
        <title>Genomic Encyclopedia of Archaeal and Bacterial Type Strains, Phase II (KMG-II): from individual species to whole genera.</title>
        <authorList>
            <person name="Goeker M."/>
        </authorList>
    </citation>
    <scope>NUCLEOTIDE SEQUENCE [LARGE SCALE GENOMIC DNA]</scope>
    <source>
        <strain evidence="7 8">DSM 45499</strain>
    </source>
</reference>
<keyword evidence="3 5" id="KW-1133">Transmembrane helix</keyword>
<dbReference type="InterPro" id="IPR013130">
    <property type="entry name" value="Fe3_Rdtase_TM_dom"/>
</dbReference>
<evidence type="ECO:0000313" key="8">
    <source>
        <dbReference type="Proteomes" id="UP000294927"/>
    </source>
</evidence>
<feature type="transmembrane region" description="Helical" evidence="5">
    <location>
        <begin position="89"/>
        <end position="112"/>
    </location>
</feature>
<evidence type="ECO:0000256" key="4">
    <source>
        <dbReference type="ARBA" id="ARBA00023136"/>
    </source>
</evidence>
<dbReference type="Pfam" id="PF01794">
    <property type="entry name" value="Ferric_reduct"/>
    <property type="match status" value="1"/>
</dbReference>
<organism evidence="7 8">
    <name type="scientific">Actinophytocola oryzae</name>
    <dbReference type="NCBI Taxonomy" id="502181"/>
    <lineage>
        <taxon>Bacteria</taxon>
        <taxon>Bacillati</taxon>
        <taxon>Actinomycetota</taxon>
        <taxon>Actinomycetes</taxon>
        <taxon>Pseudonocardiales</taxon>
        <taxon>Pseudonocardiaceae</taxon>
    </lineage>
</organism>
<feature type="transmembrane region" description="Helical" evidence="5">
    <location>
        <begin position="6"/>
        <end position="30"/>
    </location>
</feature>
<feature type="transmembrane region" description="Helical" evidence="5">
    <location>
        <begin position="124"/>
        <end position="143"/>
    </location>
</feature>
<dbReference type="GO" id="GO:0016020">
    <property type="term" value="C:membrane"/>
    <property type="evidence" value="ECO:0007669"/>
    <property type="project" value="UniProtKB-SubCell"/>
</dbReference>
<feature type="domain" description="Ferric oxidoreductase" evidence="6">
    <location>
        <begin position="13"/>
        <end position="134"/>
    </location>
</feature>
<evidence type="ECO:0000259" key="6">
    <source>
        <dbReference type="Pfam" id="PF01794"/>
    </source>
</evidence>
<dbReference type="RefSeq" id="WP_133900530.1">
    <property type="nucleotide sequence ID" value="NZ_SOCP01000001.1"/>
</dbReference>
<gene>
    <name evidence="7" type="ORF">CLV71_10175</name>
</gene>
<evidence type="ECO:0000256" key="5">
    <source>
        <dbReference type="SAM" id="Phobius"/>
    </source>
</evidence>
<feature type="transmembrane region" description="Helical" evidence="5">
    <location>
        <begin position="149"/>
        <end position="168"/>
    </location>
</feature>
<accession>A0A4R7W3R8</accession>
<sequence length="185" mass="19940">MSTDALWYLGRGSGVVALVLLTVSVTLGIGTRSGRPAPWLPRFAVAALHRNTSLLAAVFLVLHVVLLLFDPYAQLAVVDTVFPFLAGYAPFWVGLGTLTLDLLAAVVVTSLLRHRIGHRTWRAIHWSAYVSWPVALVHALGAGSDAGTVWFLVLAGVCSVVVACALSWRLSTSFTEHPIPLEMSR</sequence>
<name>A0A4R7W3R8_9PSEU</name>
<comment type="caution">
    <text evidence="7">The sequence shown here is derived from an EMBL/GenBank/DDBJ whole genome shotgun (WGS) entry which is preliminary data.</text>
</comment>
<protein>
    <submittedName>
        <fullName evidence="7">Sulfoxide reductase heme-binding subunit YedZ</fullName>
    </submittedName>
</protein>
<dbReference type="Proteomes" id="UP000294927">
    <property type="component" value="Unassembled WGS sequence"/>
</dbReference>
<evidence type="ECO:0000256" key="2">
    <source>
        <dbReference type="ARBA" id="ARBA00022692"/>
    </source>
</evidence>
<feature type="transmembrane region" description="Helical" evidence="5">
    <location>
        <begin position="51"/>
        <end position="69"/>
    </location>
</feature>
<dbReference type="EMBL" id="SOCP01000001">
    <property type="protein sequence ID" value="TDV57204.1"/>
    <property type="molecule type" value="Genomic_DNA"/>
</dbReference>
<proteinExistence type="predicted"/>
<keyword evidence="2 5" id="KW-0812">Transmembrane</keyword>
<evidence type="ECO:0000256" key="1">
    <source>
        <dbReference type="ARBA" id="ARBA00004141"/>
    </source>
</evidence>
<evidence type="ECO:0000313" key="7">
    <source>
        <dbReference type="EMBL" id="TDV57204.1"/>
    </source>
</evidence>
<keyword evidence="8" id="KW-1185">Reference proteome</keyword>